<dbReference type="AlphaFoldDB" id="A0A6L9UDX8"/>
<dbReference type="EMBL" id="WUEY01000026">
    <property type="protein sequence ID" value="NEI74183.1"/>
    <property type="molecule type" value="Genomic_DNA"/>
</dbReference>
<dbReference type="PANTHER" id="PTHR40036:SF1">
    <property type="entry name" value="MACROCIN O-METHYLTRANSFERASE"/>
    <property type="match status" value="1"/>
</dbReference>
<dbReference type="PANTHER" id="PTHR40036">
    <property type="entry name" value="MACROCIN O-METHYLTRANSFERASE"/>
    <property type="match status" value="1"/>
</dbReference>
<reference evidence="1 2" key="1">
    <citation type="submission" date="2019-12" db="EMBL/GenBank/DDBJ databases">
        <title>Rhizobium genotypes associated with high levels of biological nitrogen fixation by grain legumes in a temperate-maritime cropping system.</title>
        <authorList>
            <person name="Maluk M."/>
            <person name="Francesc Ferrando Molina F."/>
            <person name="Lopez Del Egido L."/>
            <person name="Lafos M."/>
            <person name="Langarica-Fuentes A."/>
            <person name="Gebre Yohannes G."/>
            <person name="Young M.W."/>
            <person name="Martin P."/>
            <person name="Gantlett R."/>
            <person name="Kenicer G."/>
            <person name="Hawes C."/>
            <person name="Begg G.S."/>
            <person name="Quilliam R.S."/>
            <person name="Squire G.R."/>
            <person name="Poole P.S."/>
            <person name="Young P.W."/>
            <person name="Iannetta P.M."/>
            <person name="James E.K."/>
        </authorList>
    </citation>
    <scope>NUCLEOTIDE SEQUENCE [LARGE SCALE GENOMIC DNA]</scope>
    <source>
        <strain evidence="1 2">JHI1118</strain>
    </source>
</reference>
<protein>
    <recommendedName>
        <fullName evidence="3">Class I SAM-dependent methyltransferase</fullName>
    </recommendedName>
</protein>
<evidence type="ECO:0000313" key="2">
    <source>
        <dbReference type="Proteomes" id="UP000483035"/>
    </source>
</evidence>
<dbReference type="RefSeq" id="WP_163993195.1">
    <property type="nucleotide sequence ID" value="NZ_WUEY01000026.1"/>
</dbReference>
<comment type="caution">
    <text evidence="1">The sequence shown here is derived from an EMBL/GenBank/DDBJ whole genome shotgun (WGS) entry which is preliminary data.</text>
</comment>
<name>A0A6L9UDX8_9HYPH</name>
<gene>
    <name evidence="1" type="ORF">GR212_31995</name>
</gene>
<sequence>MSKDIADALTARLLFEPDLAHIQGTTALKPLSVKRFAQIAAAFEAGQFYNRHLYNCPQFDSWLDHLVFASKKAETLGEGLFLEFGVASGVTITTIANAVRRPVAGFDSFKGLPENWREGVQIGAFATPVPQVPANVRLWIGMIEEQLPLFLQQNPGEIRFIHIDTDLYSVAKYILKACRERMNDTVVVFDEFFNYAGYIDHEFKAWAEFQSENNQIFDFKYLGLGGEVAVSAQVTRK</sequence>
<dbReference type="InterPro" id="IPR029063">
    <property type="entry name" value="SAM-dependent_MTases_sf"/>
</dbReference>
<dbReference type="Proteomes" id="UP000483035">
    <property type="component" value="Unassembled WGS sequence"/>
</dbReference>
<evidence type="ECO:0008006" key="3">
    <source>
        <dbReference type="Google" id="ProtNLM"/>
    </source>
</evidence>
<dbReference type="Gene3D" id="3.40.50.150">
    <property type="entry name" value="Vaccinia Virus protein VP39"/>
    <property type="match status" value="1"/>
</dbReference>
<proteinExistence type="predicted"/>
<organism evidence="1 2">
    <name type="scientific">Rhizobium lusitanum</name>
    <dbReference type="NCBI Taxonomy" id="293958"/>
    <lineage>
        <taxon>Bacteria</taxon>
        <taxon>Pseudomonadati</taxon>
        <taxon>Pseudomonadota</taxon>
        <taxon>Alphaproteobacteria</taxon>
        <taxon>Hyphomicrobiales</taxon>
        <taxon>Rhizobiaceae</taxon>
        <taxon>Rhizobium/Agrobacterium group</taxon>
        <taxon>Rhizobium</taxon>
    </lineage>
</organism>
<dbReference type="InterPro" id="IPR008884">
    <property type="entry name" value="TylF_MeTrfase"/>
</dbReference>
<evidence type="ECO:0000313" key="1">
    <source>
        <dbReference type="EMBL" id="NEI74183.1"/>
    </source>
</evidence>
<accession>A0A6L9UDX8</accession>
<dbReference type="Pfam" id="PF13578">
    <property type="entry name" value="Methyltransf_24"/>
    <property type="match status" value="1"/>
</dbReference>